<proteinExistence type="predicted"/>
<keyword evidence="3" id="KW-1185">Reference proteome</keyword>
<keyword evidence="1" id="KW-0472">Membrane</keyword>
<accession>A0A3S3TDX6</accession>
<dbReference type="OrthoDB" id="9816293at2"/>
<reference evidence="2 3" key="1">
    <citation type="submission" date="2019-01" db="EMBL/GenBank/DDBJ databases">
        <authorList>
            <person name="Chen W.-M."/>
        </authorList>
    </citation>
    <scope>NUCLEOTIDE SEQUENCE [LARGE SCALE GENOMIC DNA]</scope>
    <source>
        <strain evidence="2 3">CCP-18</strain>
    </source>
</reference>
<sequence length="135" mass="15063">MLPQAPEVPATPAKPRPWRVLWIAAGFLSLALGLLGVVTPILPTVPFVLLAAACFARGSARWEAWLLAHPRWGPMVRDWRATRSVPRRAKWWASGMMALSCGLAAWRAPWWASLLAALMCLSVATWLWRLPDSKR</sequence>
<evidence type="ECO:0000313" key="3">
    <source>
        <dbReference type="Proteomes" id="UP000288587"/>
    </source>
</evidence>
<dbReference type="Pfam" id="PF04304">
    <property type="entry name" value="DUF454"/>
    <property type="match status" value="1"/>
</dbReference>
<organism evidence="2 3">
    <name type="scientific">Inhella crocodyli</name>
    <dbReference type="NCBI Taxonomy" id="2499851"/>
    <lineage>
        <taxon>Bacteria</taxon>
        <taxon>Pseudomonadati</taxon>
        <taxon>Pseudomonadota</taxon>
        <taxon>Betaproteobacteria</taxon>
        <taxon>Burkholderiales</taxon>
        <taxon>Sphaerotilaceae</taxon>
        <taxon>Inhella</taxon>
    </lineage>
</organism>
<keyword evidence="1" id="KW-1133">Transmembrane helix</keyword>
<feature type="transmembrane region" description="Helical" evidence="1">
    <location>
        <begin position="112"/>
        <end position="130"/>
    </location>
</feature>
<name>A0A3S3TDX6_9BURK</name>
<protein>
    <submittedName>
        <fullName evidence="2">DUF454 domain-containing protein</fullName>
    </submittedName>
</protein>
<dbReference type="EMBL" id="SACM01000001">
    <property type="protein sequence ID" value="RVT88898.1"/>
    <property type="molecule type" value="Genomic_DNA"/>
</dbReference>
<dbReference type="Proteomes" id="UP000288587">
    <property type="component" value="Unassembled WGS sequence"/>
</dbReference>
<dbReference type="GO" id="GO:0005886">
    <property type="term" value="C:plasma membrane"/>
    <property type="evidence" value="ECO:0007669"/>
    <property type="project" value="TreeGrafter"/>
</dbReference>
<evidence type="ECO:0000256" key="1">
    <source>
        <dbReference type="SAM" id="Phobius"/>
    </source>
</evidence>
<dbReference type="PANTHER" id="PTHR35813:SF1">
    <property type="entry name" value="INNER MEMBRANE PROTEIN YBAN"/>
    <property type="match status" value="1"/>
</dbReference>
<gene>
    <name evidence="2" type="ORF">EOD73_00485</name>
</gene>
<dbReference type="PIRSF" id="PIRSF016789">
    <property type="entry name" value="DUF454"/>
    <property type="match status" value="1"/>
</dbReference>
<comment type="caution">
    <text evidence="2">The sequence shown here is derived from an EMBL/GenBank/DDBJ whole genome shotgun (WGS) entry which is preliminary data.</text>
</comment>
<keyword evidence="1" id="KW-0812">Transmembrane</keyword>
<dbReference type="PANTHER" id="PTHR35813">
    <property type="entry name" value="INNER MEMBRANE PROTEIN YBAN"/>
    <property type="match status" value="1"/>
</dbReference>
<dbReference type="InterPro" id="IPR007401">
    <property type="entry name" value="DUF454"/>
</dbReference>
<dbReference type="AlphaFoldDB" id="A0A3S3TDX6"/>
<evidence type="ECO:0000313" key="2">
    <source>
        <dbReference type="EMBL" id="RVT88898.1"/>
    </source>
</evidence>
<feature type="transmembrane region" description="Helical" evidence="1">
    <location>
        <begin position="20"/>
        <end position="41"/>
    </location>
</feature>